<accession>A0A3P3W040</accession>
<keyword evidence="1" id="KW-0732">Signal</keyword>
<reference evidence="2 3" key="1">
    <citation type="submission" date="2018-11" db="EMBL/GenBank/DDBJ databases">
        <title>YIM 102482-1 draft genome.</title>
        <authorList>
            <person name="Li G."/>
            <person name="Jiang Y."/>
        </authorList>
    </citation>
    <scope>NUCLEOTIDE SEQUENCE [LARGE SCALE GENOMIC DNA]</scope>
    <source>
        <strain evidence="2 3">YIM 102482-1</strain>
    </source>
</reference>
<dbReference type="PROSITE" id="PS51257">
    <property type="entry name" value="PROKAR_LIPOPROTEIN"/>
    <property type="match status" value="1"/>
</dbReference>
<evidence type="ECO:0000313" key="3">
    <source>
        <dbReference type="Proteomes" id="UP000274391"/>
    </source>
</evidence>
<name>A0A3P3W040_9MICO</name>
<proteinExistence type="predicted"/>
<sequence>MTRFRNHSSPALIGMTVLVALTLSGCAGLPGTTASSGSDAQFQPSWDQDRSLAVEYAAGVGDWWTPPLQGSVICGVADGVALLMEPRPDSGGAVPEAHDRSAVVGIRMADNEELWRIDEAACTSDESVGDAVYVAIGPYRGDSVIERVVIATGERTPKSTALDRLELSGVITELEDVTLLTAYQGPGSRTILALDGTIRWQLTELGWLSRCEYLDGGPIAAPGDARLGCNVDEGYALVDTASGEVVLGPNPLRGDTIVTWARDGYLVYERGRPTAQGEWTVTAEQFDLEGNALDTVTYAPMAATSPARHGMLLPLDEVAAAESVTGISPTGDALLRLSARGRELALSGTKVDVSGYLLAVSSGGEVLLFQSSTALTFIDAQGTTLSELQSKDSDVRVVNGYLVKRAHQLGASVLLPAPPS</sequence>
<dbReference type="Proteomes" id="UP000274391">
    <property type="component" value="Unassembled WGS sequence"/>
</dbReference>
<protein>
    <submittedName>
        <fullName evidence="2">Uncharacterized protein</fullName>
    </submittedName>
</protein>
<gene>
    <name evidence="2" type="ORF">EG850_05380</name>
</gene>
<dbReference type="EMBL" id="RQVS01000005">
    <property type="protein sequence ID" value="RRJ87246.1"/>
    <property type="molecule type" value="Genomic_DNA"/>
</dbReference>
<feature type="signal peptide" evidence="1">
    <location>
        <begin position="1"/>
        <end position="27"/>
    </location>
</feature>
<feature type="chain" id="PRO_5038917206" evidence="1">
    <location>
        <begin position="28"/>
        <end position="420"/>
    </location>
</feature>
<dbReference type="AlphaFoldDB" id="A0A3P3W040"/>
<evidence type="ECO:0000256" key="1">
    <source>
        <dbReference type="SAM" id="SignalP"/>
    </source>
</evidence>
<dbReference type="OrthoDB" id="9808778at2"/>
<dbReference type="RefSeq" id="WP_124971078.1">
    <property type="nucleotide sequence ID" value="NZ_RQVS01000005.1"/>
</dbReference>
<evidence type="ECO:0000313" key="2">
    <source>
        <dbReference type="EMBL" id="RRJ87246.1"/>
    </source>
</evidence>
<comment type="caution">
    <text evidence="2">The sequence shown here is derived from an EMBL/GenBank/DDBJ whole genome shotgun (WGS) entry which is preliminary data.</text>
</comment>
<keyword evidence="3" id="KW-1185">Reference proteome</keyword>
<organism evidence="2 3">
    <name type="scientific">Gulosibacter macacae</name>
    <dbReference type="NCBI Taxonomy" id="2488791"/>
    <lineage>
        <taxon>Bacteria</taxon>
        <taxon>Bacillati</taxon>
        <taxon>Actinomycetota</taxon>
        <taxon>Actinomycetes</taxon>
        <taxon>Micrococcales</taxon>
        <taxon>Microbacteriaceae</taxon>
        <taxon>Gulosibacter</taxon>
    </lineage>
</organism>